<keyword evidence="2" id="KW-1185">Reference proteome</keyword>
<accession>A0A9P8XS12</accession>
<gene>
    <name evidence="1" type="ORF">B0I36DRAFT_355578</name>
</gene>
<reference evidence="1" key="1">
    <citation type="journal article" date="2021" name="Nat. Commun.">
        <title>Genetic determinants of endophytism in the Arabidopsis root mycobiome.</title>
        <authorList>
            <person name="Mesny F."/>
            <person name="Miyauchi S."/>
            <person name="Thiergart T."/>
            <person name="Pickel B."/>
            <person name="Atanasova L."/>
            <person name="Karlsson M."/>
            <person name="Huettel B."/>
            <person name="Barry K.W."/>
            <person name="Haridas S."/>
            <person name="Chen C."/>
            <person name="Bauer D."/>
            <person name="Andreopoulos W."/>
            <person name="Pangilinan J."/>
            <person name="LaButti K."/>
            <person name="Riley R."/>
            <person name="Lipzen A."/>
            <person name="Clum A."/>
            <person name="Drula E."/>
            <person name="Henrissat B."/>
            <person name="Kohler A."/>
            <person name="Grigoriev I.V."/>
            <person name="Martin F.M."/>
            <person name="Hacquard S."/>
        </authorList>
    </citation>
    <scope>NUCLEOTIDE SEQUENCE</scope>
    <source>
        <strain evidence="1">MPI-CAGE-CH-0230</strain>
    </source>
</reference>
<dbReference type="AlphaFoldDB" id="A0A9P8XS12"/>
<proteinExistence type="predicted"/>
<protein>
    <submittedName>
        <fullName evidence="1">Uncharacterized protein</fullName>
    </submittedName>
</protein>
<sequence>MHTSIVVADGIRDLDSVVNIHFYLEHDNLCYGEQQPGPELRCWLYDYHEHNFELRNSSSTTKYPVTSSIPVDEDYCLQALESQGQIASTDCSASLFDTTITTGASTVTETLTTTIIESVENTAVEVHPTTRPATTEISLHTITVTSTAFVADVVTSLSTDLTTETVTVGQPTTTTSLQHTSVLVLKRGVHARAGTIPAYAAAACTGWDAYASACGRLGISSSTTTITTTVTETGPALTTSATTTWTTVTSISLDVSSATATTSTTQTDLTTATSTTTTTQTLTATALPPATVVTKRCTLKYAPFALRILSANAGMFRWLELHWEDMSTITRRLVWVDLQAPRLVSSFNLPTLAGPAGVFQSTGGFRVYPVVAVFDLPPPGQQQTQSVRPRMTSRDIAATAVRVGTARHMFACRDADTGAFSLHGEGGRVNILDCEGKMFLSSGDGSDTGLSCTIVVPTIVYF</sequence>
<comment type="caution">
    <text evidence="1">The sequence shown here is derived from an EMBL/GenBank/DDBJ whole genome shotgun (WGS) entry which is preliminary data.</text>
</comment>
<dbReference type="GeneID" id="70186999"/>
<name>A0A9P8XS12_9PEZI</name>
<evidence type="ECO:0000313" key="1">
    <source>
        <dbReference type="EMBL" id="KAH7014348.1"/>
    </source>
</evidence>
<dbReference type="RefSeq" id="XP_046005315.1">
    <property type="nucleotide sequence ID" value="XM_046157453.1"/>
</dbReference>
<organism evidence="1 2">
    <name type="scientific">Microdochium trichocladiopsis</name>
    <dbReference type="NCBI Taxonomy" id="1682393"/>
    <lineage>
        <taxon>Eukaryota</taxon>
        <taxon>Fungi</taxon>
        <taxon>Dikarya</taxon>
        <taxon>Ascomycota</taxon>
        <taxon>Pezizomycotina</taxon>
        <taxon>Sordariomycetes</taxon>
        <taxon>Xylariomycetidae</taxon>
        <taxon>Xylariales</taxon>
        <taxon>Microdochiaceae</taxon>
        <taxon>Microdochium</taxon>
    </lineage>
</organism>
<evidence type="ECO:0000313" key="2">
    <source>
        <dbReference type="Proteomes" id="UP000756346"/>
    </source>
</evidence>
<dbReference type="Proteomes" id="UP000756346">
    <property type="component" value="Unassembled WGS sequence"/>
</dbReference>
<dbReference type="EMBL" id="JAGTJQ010000013">
    <property type="protein sequence ID" value="KAH7014348.1"/>
    <property type="molecule type" value="Genomic_DNA"/>
</dbReference>